<dbReference type="Pfam" id="PF22026">
    <property type="entry name" value="Alpha-amylase_C_2"/>
    <property type="match status" value="1"/>
</dbReference>
<proteinExistence type="predicted"/>
<dbReference type="Pfam" id="PF00128">
    <property type="entry name" value="Alpha-amylase"/>
    <property type="match status" value="1"/>
</dbReference>
<dbReference type="PANTHER" id="PTHR10357">
    <property type="entry name" value="ALPHA-AMYLASE FAMILY MEMBER"/>
    <property type="match status" value="1"/>
</dbReference>
<dbReference type="Gene3D" id="3.20.20.80">
    <property type="entry name" value="Glycosidases"/>
    <property type="match status" value="1"/>
</dbReference>
<feature type="signal peptide" evidence="2">
    <location>
        <begin position="1"/>
        <end position="24"/>
    </location>
</feature>
<gene>
    <name evidence="4" type="ORF">KCX74_15110</name>
</gene>
<dbReference type="InterPro" id="IPR054174">
    <property type="entry name" value="Alpha-amylase-like_C"/>
</dbReference>
<name>A0A941DVC6_9BACI</name>
<dbReference type="SMART" id="SM00642">
    <property type="entry name" value="Aamy"/>
    <property type="match status" value="1"/>
</dbReference>
<dbReference type="RefSeq" id="WP_121604873.1">
    <property type="nucleotide sequence ID" value="NZ_JAGSOT010000051.1"/>
</dbReference>
<dbReference type="GO" id="GO:0005975">
    <property type="term" value="P:carbohydrate metabolic process"/>
    <property type="evidence" value="ECO:0007669"/>
    <property type="project" value="InterPro"/>
</dbReference>
<evidence type="ECO:0000313" key="4">
    <source>
        <dbReference type="EMBL" id="MBR7797365.1"/>
    </source>
</evidence>
<dbReference type="AlphaFoldDB" id="A0A941DVC6"/>
<keyword evidence="1" id="KW-0812">Transmembrane</keyword>
<dbReference type="InterPro" id="IPR013780">
    <property type="entry name" value="Glyco_hydro_b"/>
</dbReference>
<dbReference type="EMBL" id="JAGSOT010000051">
    <property type="protein sequence ID" value="MBR7797365.1"/>
    <property type="molecule type" value="Genomic_DNA"/>
</dbReference>
<protein>
    <submittedName>
        <fullName evidence="4">Alpha-amylase</fullName>
    </submittedName>
</protein>
<dbReference type="InterPro" id="IPR006047">
    <property type="entry name" value="GH13_cat_dom"/>
</dbReference>
<dbReference type="SUPFAM" id="SSF51445">
    <property type="entry name" value="(Trans)glycosidases"/>
    <property type="match status" value="1"/>
</dbReference>
<evidence type="ECO:0000256" key="2">
    <source>
        <dbReference type="SAM" id="SignalP"/>
    </source>
</evidence>
<keyword evidence="1" id="KW-1133">Transmembrane helix</keyword>
<dbReference type="InterPro" id="IPR017853">
    <property type="entry name" value="GH"/>
</dbReference>
<evidence type="ECO:0000256" key="1">
    <source>
        <dbReference type="SAM" id="Phobius"/>
    </source>
</evidence>
<sequence>MKRILSIFFAILAILVAMPNDIQAESANINEEILYSITVDRYNNLDHERDKQVRLDDPMAYHGGDLKGIIDKLDFFEELGYTTLVLSPIMANAPDGYHGYWIEDFYSVEEQFGTMDDLHTLIKEAHKRNIKVVMELVTNYIADSHPIAQDTAKKDWVIENKKPQTNWSKNTVKLNQNNPEVQAYLLNVANYWMDETDIDGYKLHAADQASSEFLNTLSKNIKAKDDDFYILADILDPETDITHLKENKLLDAIENYSLYNRMTEVFAEAGKPVSDIYGAWQQTDQASMIFVDNKSTERFTQTLAENGRNALTTWSLALTYMYTIPGVPVLYQGSELPMYGSGLAEAQQMVKFNSGDPDLTEFHNRISSLRNKFPVLTHGDFEMVGSDGAMSVFKRSYQDETMYIAINNDEHSRAVSISDLESGKQLRGYLGDNTVRENDKGEYKIGLARETAEVFAVENDTGYNWLFIGFIIGVFLLFIIAVIILSRKQKQRKSK</sequence>
<dbReference type="Proteomes" id="UP000675284">
    <property type="component" value="Unassembled WGS sequence"/>
</dbReference>
<accession>A0A941DVC6</accession>
<dbReference type="Gene3D" id="2.60.40.1180">
    <property type="entry name" value="Golgi alpha-mannosidase II"/>
    <property type="match status" value="1"/>
</dbReference>
<evidence type="ECO:0000259" key="3">
    <source>
        <dbReference type="SMART" id="SM00642"/>
    </source>
</evidence>
<keyword evidence="1" id="KW-0472">Membrane</keyword>
<keyword evidence="2" id="KW-0732">Signal</keyword>
<reference evidence="4" key="1">
    <citation type="submission" date="2021-04" db="EMBL/GenBank/DDBJ databases">
        <title>Isolation and polyphasic classification of algal microorganism.</title>
        <authorList>
            <person name="Wang S."/>
        </authorList>
    </citation>
    <scope>NUCLEOTIDE SEQUENCE</scope>
    <source>
        <strain evidence="4">720a</strain>
    </source>
</reference>
<dbReference type="SUPFAM" id="SSF51011">
    <property type="entry name" value="Glycosyl hydrolase domain"/>
    <property type="match status" value="1"/>
</dbReference>
<evidence type="ECO:0000313" key="5">
    <source>
        <dbReference type="Proteomes" id="UP000675284"/>
    </source>
</evidence>
<organism evidence="4 5">
    <name type="scientific">Virgibacillus salarius</name>
    <dbReference type="NCBI Taxonomy" id="447199"/>
    <lineage>
        <taxon>Bacteria</taxon>
        <taxon>Bacillati</taxon>
        <taxon>Bacillota</taxon>
        <taxon>Bacilli</taxon>
        <taxon>Bacillales</taxon>
        <taxon>Bacillaceae</taxon>
        <taxon>Virgibacillus</taxon>
    </lineage>
</organism>
<comment type="caution">
    <text evidence="4">The sequence shown here is derived from an EMBL/GenBank/DDBJ whole genome shotgun (WGS) entry which is preliminary data.</text>
</comment>
<feature type="transmembrane region" description="Helical" evidence="1">
    <location>
        <begin position="465"/>
        <end position="485"/>
    </location>
</feature>
<keyword evidence="5" id="KW-1185">Reference proteome</keyword>
<feature type="domain" description="Glycosyl hydrolase family 13 catalytic" evidence="3">
    <location>
        <begin position="36"/>
        <end position="370"/>
    </location>
</feature>
<feature type="chain" id="PRO_5038106390" evidence="2">
    <location>
        <begin position="25"/>
        <end position="495"/>
    </location>
</feature>